<proteinExistence type="predicted"/>
<name>A0A9X3EZ45_9BACT</name>
<gene>
    <name evidence="1" type="ORF">OV079_22850</name>
</gene>
<keyword evidence="2" id="KW-1185">Reference proteome</keyword>
<evidence type="ECO:0008006" key="3">
    <source>
        <dbReference type="Google" id="ProtNLM"/>
    </source>
</evidence>
<evidence type="ECO:0000313" key="2">
    <source>
        <dbReference type="Proteomes" id="UP001150924"/>
    </source>
</evidence>
<sequence length="70" mass="7853">MGGGAEFYGPDEDAGRPVAVRYRWTKIDADHARWEQAFSYDGGAWETNWTADFTRADPASVCEAGRPKRQ</sequence>
<accession>A0A9X3EZ45</accession>
<dbReference type="RefSeq" id="WP_267770975.1">
    <property type="nucleotide sequence ID" value="NZ_JAPNKE010000002.1"/>
</dbReference>
<dbReference type="AlphaFoldDB" id="A0A9X3EZ45"/>
<dbReference type="EMBL" id="JAPNKE010000002">
    <property type="protein sequence ID" value="MCY1008343.1"/>
    <property type="molecule type" value="Genomic_DNA"/>
</dbReference>
<comment type="caution">
    <text evidence="1">The sequence shown here is derived from an EMBL/GenBank/DDBJ whole genome shotgun (WGS) entry which is preliminary data.</text>
</comment>
<evidence type="ECO:0000313" key="1">
    <source>
        <dbReference type="EMBL" id="MCY1008343.1"/>
    </source>
</evidence>
<reference evidence="1" key="1">
    <citation type="submission" date="2022-11" db="EMBL/GenBank/DDBJ databases">
        <title>Minimal conservation of predation-associated metabolite biosynthetic gene clusters underscores biosynthetic potential of Myxococcota including descriptions for ten novel species: Archangium lansinium sp. nov., Myxococcus landrumus sp. nov., Nannocystis bai.</title>
        <authorList>
            <person name="Ahearne A."/>
            <person name="Stevens C."/>
            <person name="Phillips K."/>
        </authorList>
    </citation>
    <scope>NUCLEOTIDE SEQUENCE</scope>
    <source>
        <strain evidence="1">Na p29</strain>
    </source>
</reference>
<protein>
    <recommendedName>
        <fullName evidence="3">DUF1579 domain-containing protein</fullName>
    </recommendedName>
</protein>
<organism evidence="1 2">
    <name type="scientific">Nannocystis pusilla</name>
    <dbReference type="NCBI Taxonomy" id="889268"/>
    <lineage>
        <taxon>Bacteria</taxon>
        <taxon>Pseudomonadati</taxon>
        <taxon>Myxococcota</taxon>
        <taxon>Polyangia</taxon>
        <taxon>Nannocystales</taxon>
        <taxon>Nannocystaceae</taxon>
        <taxon>Nannocystis</taxon>
    </lineage>
</organism>
<dbReference type="Proteomes" id="UP001150924">
    <property type="component" value="Unassembled WGS sequence"/>
</dbReference>